<dbReference type="InterPro" id="IPR027417">
    <property type="entry name" value="P-loop_NTPase"/>
</dbReference>
<evidence type="ECO:0000313" key="1">
    <source>
        <dbReference type="EMBL" id="GLQ33854.1"/>
    </source>
</evidence>
<gene>
    <name evidence="1" type="ORF">GCM10007939_01370</name>
</gene>
<comment type="caution">
    <text evidence="1">The sequence shown here is derived from an EMBL/GenBank/DDBJ whole genome shotgun (WGS) entry which is preliminary data.</text>
</comment>
<evidence type="ECO:0000313" key="2">
    <source>
        <dbReference type="Proteomes" id="UP001156694"/>
    </source>
</evidence>
<dbReference type="Proteomes" id="UP001156694">
    <property type="component" value="Unassembled WGS sequence"/>
</dbReference>
<name>A0ABQ5VRI1_9RHOB</name>
<dbReference type="SUPFAM" id="SSF52540">
    <property type="entry name" value="P-loop containing nucleoside triphosphate hydrolases"/>
    <property type="match status" value="1"/>
</dbReference>
<sequence length="335" mass="37623">MAQDMKRGEGFCIIDPHGDLAQSVQKGLPSNAMYWDIADPKNTCGYNPLTYVAEEYRPLVASGIIDALKSQWSDAWGVRMEHCLRYAILALLSRPRSTLKDIVPMFTKRSFRAQVLKHVSDEEVLKFWRDEYTNMNYKNAMDGVAPIANKLGVFLSHPVVRKVLCEPEQPIRFRKLMDEGTPLIINLSKGRLGSDISEVLGGLILSMITNAAMTRDTIQEHRRRPYFVYVDEFASFTTKTIAGMLSELRKYRVGLVLAGQYLSAIETPICDAIFGNVGNLCIFRCGATDAPALSKQLGQIDQDSLINQPNYRMFTKIMIHGTQTKTFSAKTGLHS</sequence>
<accession>A0ABQ5VRI1</accession>
<reference evidence="2" key="1">
    <citation type="journal article" date="2019" name="Int. J. Syst. Evol. Microbiol.">
        <title>The Global Catalogue of Microorganisms (GCM) 10K type strain sequencing project: providing services to taxonomists for standard genome sequencing and annotation.</title>
        <authorList>
            <consortium name="The Broad Institute Genomics Platform"/>
            <consortium name="The Broad Institute Genome Sequencing Center for Infectious Disease"/>
            <person name="Wu L."/>
            <person name="Ma J."/>
        </authorList>
    </citation>
    <scope>NUCLEOTIDE SEQUENCE [LARGE SCALE GENOMIC DNA]</scope>
    <source>
        <strain evidence="2">NBRC 110140</strain>
    </source>
</reference>
<dbReference type="CDD" id="cd01127">
    <property type="entry name" value="TrwB_TraG_TraD_VirD4"/>
    <property type="match status" value="1"/>
</dbReference>
<evidence type="ECO:0008006" key="3">
    <source>
        <dbReference type="Google" id="ProtNLM"/>
    </source>
</evidence>
<keyword evidence="2" id="KW-1185">Reference proteome</keyword>
<dbReference type="Gene3D" id="3.40.50.300">
    <property type="entry name" value="P-loop containing nucleotide triphosphate hydrolases"/>
    <property type="match status" value="1"/>
</dbReference>
<organism evidence="1 2">
    <name type="scientific">Amylibacter marinus</name>
    <dbReference type="NCBI Taxonomy" id="1475483"/>
    <lineage>
        <taxon>Bacteria</taxon>
        <taxon>Pseudomonadati</taxon>
        <taxon>Pseudomonadota</taxon>
        <taxon>Alphaproteobacteria</taxon>
        <taxon>Rhodobacterales</taxon>
        <taxon>Paracoccaceae</taxon>
        <taxon>Amylibacter</taxon>
    </lineage>
</organism>
<dbReference type="EMBL" id="BSNN01000001">
    <property type="protein sequence ID" value="GLQ33854.1"/>
    <property type="molecule type" value="Genomic_DNA"/>
</dbReference>
<protein>
    <recommendedName>
        <fullName evidence="3">TraD/TraG TraM recognition site domain-containing protein</fullName>
    </recommendedName>
</protein>
<proteinExistence type="predicted"/>